<dbReference type="OrthoDB" id="21421at2"/>
<dbReference type="Proteomes" id="UP000239936">
    <property type="component" value="Unassembled WGS sequence"/>
</dbReference>
<dbReference type="Pfam" id="PF17775">
    <property type="entry name" value="YchJ_M-like"/>
    <property type="match status" value="1"/>
</dbReference>
<evidence type="ECO:0000259" key="1">
    <source>
        <dbReference type="Pfam" id="PF17775"/>
    </source>
</evidence>
<reference evidence="2 3" key="1">
    <citation type="submission" date="2018-01" db="EMBL/GenBank/DDBJ databases">
        <title>The complete genome sequence of Chromatium okenii LaCa, a purple sulfur bacterium with a turbulent life.</title>
        <authorList>
            <person name="Luedin S.M."/>
            <person name="Liechti N."/>
            <person name="Storelli N."/>
            <person name="Danza F."/>
            <person name="Wittwer M."/>
            <person name="Pothier J.F."/>
            <person name="Tonolla M.A."/>
        </authorList>
    </citation>
    <scope>NUCLEOTIDE SEQUENCE [LARGE SCALE GENOMIC DNA]</scope>
    <source>
        <strain evidence="2 3">LaCa</strain>
    </source>
</reference>
<evidence type="ECO:0000313" key="2">
    <source>
        <dbReference type="EMBL" id="PQJ94949.1"/>
    </source>
</evidence>
<dbReference type="InterPro" id="IPR048469">
    <property type="entry name" value="YchJ-like_M"/>
</dbReference>
<dbReference type="SUPFAM" id="SSF54427">
    <property type="entry name" value="NTF2-like"/>
    <property type="match status" value="1"/>
</dbReference>
<dbReference type="EMBL" id="PPGH01000038">
    <property type="protein sequence ID" value="PQJ94949.1"/>
    <property type="molecule type" value="Genomic_DNA"/>
</dbReference>
<gene>
    <name evidence="2" type="ORF">CXB77_17685</name>
</gene>
<evidence type="ECO:0000313" key="3">
    <source>
        <dbReference type="Proteomes" id="UP000239936"/>
    </source>
</evidence>
<dbReference type="InterPro" id="IPR004027">
    <property type="entry name" value="SEC_C_motif"/>
</dbReference>
<dbReference type="RefSeq" id="WP_105074914.1">
    <property type="nucleotide sequence ID" value="NZ_PPGH01000038.1"/>
</dbReference>
<keyword evidence="3" id="KW-1185">Reference proteome</keyword>
<dbReference type="Gene3D" id="3.10.450.50">
    <property type="match status" value="1"/>
</dbReference>
<accession>A0A2S7XMJ0</accession>
<dbReference type="InterPro" id="IPR032710">
    <property type="entry name" value="NTF2-like_dom_sf"/>
</dbReference>
<dbReference type="SUPFAM" id="SSF103642">
    <property type="entry name" value="Sec-C motif"/>
    <property type="match status" value="1"/>
</dbReference>
<dbReference type="PANTHER" id="PTHR33747">
    <property type="entry name" value="UPF0225 PROTEIN SCO1677"/>
    <property type="match status" value="1"/>
</dbReference>
<sequence length="161" mass="17817">MAVCACGSGREFDECCAPFLAGAPAPTAEALMRSRYTAYAVGQLDHLERTDAPEARDEFNRADAERTAAETTWLGLKVVRVIDGGVDDQTGQVEFIFRYQQHGKIHAQHELSQFRREDGIWLYESSEMNPKSPPVRVAKINRNDPCTCGSGKKYKKCCGAA</sequence>
<dbReference type="AlphaFoldDB" id="A0A2S7XMJ0"/>
<feature type="domain" description="YchJ-like middle NTF2-like" evidence="1">
    <location>
        <begin position="27"/>
        <end position="125"/>
    </location>
</feature>
<comment type="caution">
    <text evidence="2">The sequence shown here is derived from an EMBL/GenBank/DDBJ whole genome shotgun (WGS) entry which is preliminary data.</text>
</comment>
<dbReference type="Pfam" id="PF02810">
    <property type="entry name" value="SEC-C"/>
    <property type="match status" value="1"/>
</dbReference>
<organism evidence="2 3">
    <name type="scientific">Chromatium okenii</name>
    <dbReference type="NCBI Taxonomy" id="61644"/>
    <lineage>
        <taxon>Bacteria</taxon>
        <taxon>Pseudomonadati</taxon>
        <taxon>Pseudomonadota</taxon>
        <taxon>Gammaproteobacteria</taxon>
        <taxon>Chromatiales</taxon>
        <taxon>Chromatiaceae</taxon>
        <taxon>Chromatium</taxon>
    </lineage>
</organism>
<proteinExistence type="predicted"/>
<name>A0A2S7XMJ0_9GAMM</name>
<dbReference type="PANTHER" id="PTHR33747:SF1">
    <property type="entry name" value="ADENYLATE CYCLASE-ASSOCIATED CAP C-TERMINAL DOMAIN-CONTAINING PROTEIN"/>
    <property type="match status" value="1"/>
</dbReference>
<protein>
    <recommendedName>
        <fullName evidence="1">YchJ-like middle NTF2-like domain-containing protein</fullName>
    </recommendedName>
</protein>